<evidence type="ECO:0000256" key="1">
    <source>
        <dbReference type="SAM" id="Phobius"/>
    </source>
</evidence>
<dbReference type="EMBL" id="LKPO01000031">
    <property type="protein sequence ID" value="OLF85958.1"/>
    <property type="molecule type" value="Genomic_DNA"/>
</dbReference>
<comment type="caution">
    <text evidence="4">The sequence shown here is derived from an EMBL/GenBank/DDBJ whole genome shotgun (WGS) entry which is preliminary data.</text>
</comment>
<dbReference type="Proteomes" id="UP001216709">
    <property type="component" value="Unassembled WGS sequence"/>
</dbReference>
<evidence type="ECO:0000313" key="2">
    <source>
        <dbReference type="EMBL" id="MDE1451624.1"/>
    </source>
</evidence>
<evidence type="ECO:0000313" key="5">
    <source>
        <dbReference type="Proteomes" id="UP000185604"/>
    </source>
</evidence>
<proteinExistence type="predicted"/>
<dbReference type="AlphaFoldDB" id="A0A6N2GRZ0"/>
<keyword evidence="1" id="KW-0812">Transmembrane</keyword>
<sequence length="62" mass="7215">MALIFLVRLICLSVLACLALLLILNYAPFLAMPVWIALIIALIVCLYLAFKEETKEWRRRKH</sequence>
<keyword evidence="1" id="KW-1133">Transmembrane helix</keyword>
<feature type="transmembrane region" description="Helical" evidence="1">
    <location>
        <begin position="30"/>
        <end position="50"/>
    </location>
</feature>
<dbReference type="RefSeq" id="WP_020450116.1">
    <property type="nucleotide sequence ID" value="NZ_AP023088.1"/>
</dbReference>
<reference evidence="2" key="2">
    <citation type="submission" date="2022-12" db="EMBL/GenBank/DDBJ databases">
        <title>Draft Genome Sequences of Bacillus licheniformis and Bacillus paralicheniformis strains isolated from Irish skim milk powders.</title>
        <authorList>
            <person name="Lourenco A."/>
            <person name="Li F."/>
            <person name="Geraldine D."/>
            <person name="Tobin J.T."/>
            <person name="Butler F."/>
            <person name="Jordan K."/>
            <person name="Obrien T."/>
        </authorList>
    </citation>
    <scope>NUCLEOTIDE SEQUENCE</scope>
    <source>
        <strain evidence="2">3370</strain>
    </source>
</reference>
<protein>
    <submittedName>
        <fullName evidence="4">Uncharacterized protein</fullName>
    </submittedName>
</protein>
<evidence type="ECO:0000313" key="3">
    <source>
        <dbReference type="EMBL" id="OLF85958.1"/>
    </source>
</evidence>
<name>A0A6N2GRZ0_9BACI</name>
<organism evidence="4 5">
    <name type="scientific">Bacillus paralicheniformis</name>
    <dbReference type="NCBI Taxonomy" id="1648923"/>
    <lineage>
        <taxon>Bacteria</taxon>
        <taxon>Bacillati</taxon>
        <taxon>Bacillota</taxon>
        <taxon>Bacilli</taxon>
        <taxon>Bacillales</taxon>
        <taxon>Bacillaceae</taxon>
        <taxon>Bacillus</taxon>
    </lineage>
</organism>
<gene>
    <name evidence="4" type="ORF">B4121_2921</name>
    <name evidence="3" type="ORF">B4121_4630</name>
    <name evidence="2" type="ORF">PVN32_05475</name>
</gene>
<keyword evidence="1" id="KW-0472">Membrane</keyword>
<dbReference type="EMBL" id="LKPO01000020">
    <property type="protein sequence ID" value="OLF90708.1"/>
    <property type="molecule type" value="Genomic_DNA"/>
</dbReference>
<evidence type="ECO:0000313" key="4">
    <source>
        <dbReference type="EMBL" id="OLF90708.1"/>
    </source>
</evidence>
<dbReference type="EMBL" id="JARAFO010000007">
    <property type="protein sequence ID" value="MDE1451624.1"/>
    <property type="molecule type" value="Genomic_DNA"/>
</dbReference>
<dbReference type="GeneID" id="56670134"/>
<accession>A0A6N2GRZ0</accession>
<dbReference type="Proteomes" id="UP000185604">
    <property type="component" value="Unassembled WGS sequence"/>
</dbReference>
<feature type="transmembrane region" description="Helical" evidence="1">
    <location>
        <begin position="5"/>
        <end position="24"/>
    </location>
</feature>
<reference evidence="4 5" key="1">
    <citation type="journal article" date="2016" name="Front. Microbiol.">
        <title>High-Level Heat Resistance of Spores of Bacillus amyloliquefaciens and Bacillus licheniformis Results from the Presence of a spoVA Operon in a Tn1546 Transposon.</title>
        <authorList>
            <person name="Berendsen E.M."/>
            <person name="Koning R.A."/>
            <person name="Boekhorst J."/>
            <person name="de Jong A."/>
            <person name="Kuipers O.P."/>
            <person name="Wells-Bennik M.H."/>
        </authorList>
    </citation>
    <scope>NUCLEOTIDE SEQUENCE [LARGE SCALE GENOMIC DNA]</scope>
    <source>
        <strain evidence="4 5">B4121</strain>
    </source>
</reference>